<sequence length="79" mass="9219">MLKSLHNNTNVYLFVPIVPVALPVRTAFWSFFYTNMANKAPKTVEEQIALLKERGMLFHNEANAPHFLKNISYYRLKGY</sequence>
<evidence type="ECO:0000313" key="3">
    <source>
        <dbReference type="Proteomes" id="UP001600109"/>
    </source>
</evidence>
<name>A0ABW6HYD8_9FLAO</name>
<keyword evidence="1" id="KW-0472">Membrane</keyword>
<protein>
    <submittedName>
        <fullName evidence="2">Uncharacterized protein</fullName>
    </submittedName>
</protein>
<evidence type="ECO:0000256" key="1">
    <source>
        <dbReference type="SAM" id="Phobius"/>
    </source>
</evidence>
<feature type="transmembrane region" description="Helical" evidence="1">
    <location>
        <begin position="12"/>
        <end position="32"/>
    </location>
</feature>
<proteinExistence type="predicted"/>
<dbReference type="EMBL" id="JBHZPZ010000017">
    <property type="protein sequence ID" value="MFE3869028.1"/>
    <property type="molecule type" value="Genomic_DNA"/>
</dbReference>
<dbReference type="RefSeq" id="WP_379855638.1">
    <property type="nucleotide sequence ID" value="NZ_JBHZPZ010000017.1"/>
</dbReference>
<gene>
    <name evidence="2" type="ORF">ACFX5E_13245</name>
</gene>
<comment type="caution">
    <text evidence="2">The sequence shown here is derived from an EMBL/GenBank/DDBJ whole genome shotgun (WGS) entry which is preliminary data.</text>
</comment>
<keyword evidence="1" id="KW-0812">Transmembrane</keyword>
<keyword evidence="3" id="KW-1185">Reference proteome</keyword>
<keyword evidence="1" id="KW-1133">Transmembrane helix</keyword>
<dbReference type="Proteomes" id="UP001600109">
    <property type="component" value="Unassembled WGS sequence"/>
</dbReference>
<reference evidence="2 3" key="1">
    <citation type="submission" date="2024-06" db="EMBL/GenBank/DDBJ databases">
        <title>Flavobacterium spp. isolated from glacier.</title>
        <authorList>
            <person name="Han D."/>
        </authorList>
    </citation>
    <scope>NUCLEOTIDE SEQUENCE [LARGE SCALE GENOMIC DNA]</scope>
    <source>
        <strain evidence="2 3">LS2P90</strain>
    </source>
</reference>
<organism evidence="2 3">
    <name type="scientific">Flavobacterium xylosi</name>
    <dbReference type="NCBI Taxonomy" id="3230415"/>
    <lineage>
        <taxon>Bacteria</taxon>
        <taxon>Pseudomonadati</taxon>
        <taxon>Bacteroidota</taxon>
        <taxon>Flavobacteriia</taxon>
        <taxon>Flavobacteriales</taxon>
        <taxon>Flavobacteriaceae</taxon>
        <taxon>Flavobacterium</taxon>
    </lineage>
</organism>
<evidence type="ECO:0000313" key="2">
    <source>
        <dbReference type="EMBL" id="MFE3869028.1"/>
    </source>
</evidence>
<accession>A0ABW6HYD8</accession>